<dbReference type="EMBL" id="CP003984">
    <property type="protein sequence ID" value="AII86186.1"/>
    <property type="molecule type" value="Genomic_DNA"/>
</dbReference>
<keyword evidence="2 6" id="KW-0349">Heme</keyword>
<evidence type="ECO:0000256" key="6">
    <source>
        <dbReference type="PROSITE-ProRule" id="PRU00433"/>
    </source>
</evidence>
<evidence type="ECO:0000256" key="5">
    <source>
        <dbReference type="ARBA" id="ARBA00023004"/>
    </source>
</evidence>
<keyword evidence="9" id="KW-1185">Reference proteome</keyword>
<evidence type="ECO:0000313" key="8">
    <source>
        <dbReference type="EMBL" id="AII86186.1"/>
    </source>
</evidence>
<name>A0AAN0VHK6_9RHOB</name>
<evidence type="ECO:0000259" key="7">
    <source>
        <dbReference type="PROSITE" id="PS51007"/>
    </source>
</evidence>
<keyword evidence="1" id="KW-0813">Transport</keyword>
<reference evidence="8 9" key="1">
    <citation type="journal article" date="2014" name="ISME J.">
        <title>Adaptation of an abundant Roseobacter RCA organism to pelagic systems revealed by genomic and transcriptomic analyses.</title>
        <authorList>
            <person name="Voget S."/>
            <person name="Wemheuer B."/>
            <person name="Brinkhoff T."/>
            <person name="Vollmers J."/>
            <person name="Dietrich S."/>
            <person name="Giebel H.A."/>
            <person name="Beardsley C."/>
            <person name="Sardemann C."/>
            <person name="Bakenhus I."/>
            <person name="Billerbeck S."/>
            <person name="Daniel R."/>
            <person name="Simon M."/>
        </authorList>
    </citation>
    <scope>NUCLEOTIDE SEQUENCE [LARGE SCALE GENOMIC DNA]</scope>
    <source>
        <strain evidence="8 9">RCA23</strain>
    </source>
</reference>
<proteinExistence type="predicted"/>
<dbReference type="AlphaFoldDB" id="A0AAN0VHK6"/>
<accession>A0AAN0VHK6</accession>
<dbReference type="InterPro" id="IPR009056">
    <property type="entry name" value="Cyt_c-like_dom"/>
</dbReference>
<organism evidence="8 9">
    <name type="scientific">Planktomarina temperata RCA23</name>
    <dbReference type="NCBI Taxonomy" id="666509"/>
    <lineage>
        <taxon>Bacteria</taxon>
        <taxon>Pseudomonadati</taxon>
        <taxon>Pseudomonadota</taxon>
        <taxon>Alphaproteobacteria</taxon>
        <taxon>Rhodobacterales</taxon>
        <taxon>Paracoccaceae</taxon>
        <taxon>Planktomarina</taxon>
    </lineage>
</organism>
<dbReference type="GO" id="GO:0046872">
    <property type="term" value="F:metal ion binding"/>
    <property type="evidence" value="ECO:0007669"/>
    <property type="project" value="UniProtKB-KW"/>
</dbReference>
<gene>
    <name evidence="8" type="primary">cycM</name>
    <name evidence="8" type="ORF">RCA23_c06270</name>
</gene>
<evidence type="ECO:0000256" key="3">
    <source>
        <dbReference type="ARBA" id="ARBA00022723"/>
    </source>
</evidence>
<dbReference type="Pfam" id="PF00034">
    <property type="entry name" value="Cytochrom_C"/>
    <property type="match status" value="1"/>
</dbReference>
<dbReference type="PROSITE" id="PS51007">
    <property type="entry name" value="CYTC"/>
    <property type="match status" value="1"/>
</dbReference>
<evidence type="ECO:0000313" key="9">
    <source>
        <dbReference type="Proteomes" id="UP000028680"/>
    </source>
</evidence>
<dbReference type="PANTHER" id="PTHR11961">
    <property type="entry name" value="CYTOCHROME C"/>
    <property type="match status" value="1"/>
</dbReference>
<feature type="domain" description="Cytochrome c" evidence="7">
    <location>
        <begin position="77"/>
        <end position="176"/>
    </location>
</feature>
<sequence length="177" mass="18921">MMDRDMFDTMTLTKIAAALCSALLVFVLGGWIADKIYSPAHHGEYHGVAWIETDSGEEDDEAEAEDGPMLEDLLASADLEKGAKVFKKCAACHKLEAGANGVGPHLYAVVDRAVGSVDGFGYSGSLVAVAETWSPENLDGFLTKPSKYAPGTKMSFNGLSKPEDRANLIAYLETISD</sequence>
<dbReference type="Proteomes" id="UP000028680">
    <property type="component" value="Chromosome"/>
</dbReference>
<evidence type="ECO:0000256" key="4">
    <source>
        <dbReference type="ARBA" id="ARBA00022982"/>
    </source>
</evidence>
<dbReference type="InterPro" id="IPR002327">
    <property type="entry name" value="Cyt_c_1A/1B"/>
</dbReference>
<dbReference type="KEGG" id="ptp:RCA23_c06270"/>
<keyword evidence="4" id="KW-0249">Electron transport</keyword>
<dbReference type="GO" id="GO:0009055">
    <property type="term" value="F:electron transfer activity"/>
    <property type="evidence" value="ECO:0007669"/>
    <property type="project" value="InterPro"/>
</dbReference>
<dbReference type="Gene3D" id="1.10.760.10">
    <property type="entry name" value="Cytochrome c-like domain"/>
    <property type="match status" value="1"/>
</dbReference>
<dbReference type="InterPro" id="IPR036909">
    <property type="entry name" value="Cyt_c-like_dom_sf"/>
</dbReference>
<dbReference type="SUPFAM" id="SSF46626">
    <property type="entry name" value="Cytochrome c"/>
    <property type="match status" value="1"/>
</dbReference>
<dbReference type="PRINTS" id="PR00604">
    <property type="entry name" value="CYTCHRMECIAB"/>
</dbReference>
<keyword evidence="3 6" id="KW-0479">Metal-binding</keyword>
<dbReference type="GO" id="GO:0020037">
    <property type="term" value="F:heme binding"/>
    <property type="evidence" value="ECO:0007669"/>
    <property type="project" value="InterPro"/>
</dbReference>
<evidence type="ECO:0000256" key="2">
    <source>
        <dbReference type="ARBA" id="ARBA00022617"/>
    </source>
</evidence>
<evidence type="ECO:0000256" key="1">
    <source>
        <dbReference type="ARBA" id="ARBA00022448"/>
    </source>
</evidence>
<protein>
    <submittedName>
        <fullName evidence="8">Cytochrome c-552</fullName>
    </submittedName>
</protein>
<keyword evidence="5 6" id="KW-0408">Iron</keyword>